<evidence type="ECO:0000313" key="2">
    <source>
        <dbReference type="EMBL" id="PBQ22433.1"/>
    </source>
</evidence>
<proteinExistence type="predicted"/>
<dbReference type="EMBL" id="CP113117">
    <property type="protein sequence ID" value="WAD02602.1"/>
    <property type="molecule type" value="Genomic_DNA"/>
</dbReference>
<organism evidence="2 4">
    <name type="scientific">Levilactobacillus brevis</name>
    <name type="common">Lactobacillus brevis</name>
    <dbReference type="NCBI Taxonomy" id="1580"/>
    <lineage>
        <taxon>Bacteria</taxon>
        <taxon>Bacillati</taxon>
        <taxon>Bacillota</taxon>
        <taxon>Bacilli</taxon>
        <taxon>Lactobacillales</taxon>
        <taxon>Lactobacillaceae</taxon>
        <taxon>Levilactobacillus</taxon>
    </lineage>
</organism>
<feature type="transmembrane region" description="Helical" evidence="1">
    <location>
        <begin position="76"/>
        <end position="93"/>
    </location>
</feature>
<dbReference type="EMBL" id="NVYO01000003">
    <property type="protein sequence ID" value="PBQ22433.1"/>
    <property type="molecule type" value="Genomic_DNA"/>
</dbReference>
<evidence type="ECO:0000313" key="3">
    <source>
        <dbReference type="EMBL" id="WAD02602.1"/>
    </source>
</evidence>
<evidence type="ECO:0000313" key="4">
    <source>
        <dbReference type="Proteomes" id="UP000217918"/>
    </source>
</evidence>
<feature type="transmembrane region" description="Helical" evidence="1">
    <location>
        <begin position="99"/>
        <end position="117"/>
    </location>
</feature>
<keyword evidence="1" id="KW-0472">Membrane</keyword>
<keyword evidence="1" id="KW-1133">Transmembrane helix</keyword>
<dbReference type="RefSeq" id="WP_024855813.1">
    <property type="nucleotide sequence ID" value="NZ_BJMR01000054.1"/>
</dbReference>
<protein>
    <submittedName>
        <fullName evidence="2">Uncharacterized protein</fullName>
    </submittedName>
</protein>
<gene>
    <name evidence="2" type="ORF">CNR29_13630</name>
    <name evidence="3" type="ORF">ORR04_05335</name>
</gene>
<feature type="transmembrane region" description="Helical" evidence="1">
    <location>
        <begin position="7"/>
        <end position="24"/>
    </location>
</feature>
<dbReference type="AlphaFoldDB" id="A0A2A3TST9"/>
<sequence length="119" mass="14163">MHFDFKYALLENSFFVPLIILIILQELFPNDDNRLLFVELALLLLAFSIYYLLIQRPFIQKNPSFKHSNRCYNDKLSFYLKLLATILIIAFFVIDQYLIGYIIMMLIWFLIDGLSTARN</sequence>
<evidence type="ECO:0000256" key="1">
    <source>
        <dbReference type="SAM" id="Phobius"/>
    </source>
</evidence>
<keyword evidence="1" id="KW-0812">Transmembrane</keyword>
<reference evidence="2 4" key="1">
    <citation type="submission" date="2017-09" db="EMBL/GenBank/DDBJ databases">
        <title>Genome sequence of Lactobacillus brevis D7.</title>
        <authorList>
            <person name="Kwon M.-S."/>
            <person name="Lim S.K."/>
            <person name="Choi H.-J."/>
        </authorList>
    </citation>
    <scope>NUCLEOTIDE SEQUENCE [LARGE SCALE GENOMIC DNA]</scope>
    <source>
        <strain evidence="2 4">D7</strain>
    </source>
</reference>
<reference evidence="3" key="2">
    <citation type="submission" date="2022-11" db="EMBL/GenBank/DDBJ databases">
        <title>Whole genome sequence of Levilactobacillus brevis SMB091.</title>
        <authorList>
            <person name="Kim J.-M."/>
            <person name="Kim O.-C."/>
            <person name="Choi Y.H."/>
            <person name="Han N.S."/>
            <person name="Hurh B."/>
        </authorList>
    </citation>
    <scope>NUCLEOTIDE SEQUENCE</scope>
    <source>
        <strain evidence="3">SMB091</strain>
    </source>
</reference>
<dbReference type="Proteomes" id="UP001164768">
    <property type="component" value="Chromosome"/>
</dbReference>
<feature type="transmembrane region" description="Helical" evidence="1">
    <location>
        <begin position="36"/>
        <end position="55"/>
    </location>
</feature>
<accession>A0A2A3TST9</accession>
<name>A0A2A3TST9_LEVBR</name>
<dbReference type="Proteomes" id="UP000217918">
    <property type="component" value="Unassembled WGS sequence"/>
</dbReference>